<keyword evidence="1" id="KW-0472">Membrane</keyword>
<accession>A0A8D0D7A8</accession>
<feature type="transmembrane region" description="Helical" evidence="1">
    <location>
        <begin position="12"/>
        <end position="32"/>
    </location>
</feature>
<evidence type="ECO:0000313" key="4">
    <source>
        <dbReference type="Proteomes" id="UP000694568"/>
    </source>
</evidence>
<dbReference type="PANTHER" id="PTHR35976:SF1">
    <property type="entry name" value="IQ DOMAIN-CONTAINING PROTEIN J"/>
    <property type="match status" value="1"/>
</dbReference>
<keyword evidence="1" id="KW-0812">Transmembrane</keyword>
<reference evidence="3" key="1">
    <citation type="submission" date="2025-08" db="UniProtKB">
        <authorList>
            <consortium name="Ensembl"/>
        </authorList>
    </citation>
    <scope>IDENTIFICATION</scope>
</reference>
<name>A0A8D0D7A8_SANLU</name>
<organism evidence="3 4">
    <name type="scientific">Sander lucioperca</name>
    <name type="common">Pike-perch</name>
    <name type="synonym">Perca lucioperca</name>
    <dbReference type="NCBI Taxonomy" id="283035"/>
    <lineage>
        <taxon>Eukaryota</taxon>
        <taxon>Metazoa</taxon>
        <taxon>Chordata</taxon>
        <taxon>Craniata</taxon>
        <taxon>Vertebrata</taxon>
        <taxon>Euteleostomi</taxon>
        <taxon>Actinopterygii</taxon>
        <taxon>Neopterygii</taxon>
        <taxon>Teleostei</taxon>
        <taxon>Neoteleostei</taxon>
        <taxon>Acanthomorphata</taxon>
        <taxon>Eupercaria</taxon>
        <taxon>Perciformes</taxon>
        <taxon>Percoidei</taxon>
        <taxon>Percidae</taxon>
        <taxon>Luciopercinae</taxon>
        <taxon>Sander</taxon>
    </lineage>
</organism>
<proteinExistence type="predicted"/>
<evidence type="ECO:0000256" key="1">
    <source>
        <dbReference type="SAM" id="Phobius"/>
    </source>
</evidence>
<reference evidence="3" key="2">
    <citation type="submission" date="2025-09" db="UniProtKB">
        <authorList>
            <consortium name="Ensembl"/>
        </authorList>
    </citation>
    <scope>IDENTIFICATION</scope>
</reference>
<sequence>FSFETQRTLAWSFMPVFLCCLSIITCSIQRAWRDFLQRQEVEKRSPSPPSLSSSDKMSMSISMTTLSDGSTPHAINHRDCLYCVCSCHYYSMLTSSADLWLNSKWVYTSLLISEPEVNRQVKSQRQPGEFCV</sequence>
<dbReference type="GeneTree" id="ENSGT00940000178799"/>
<dbReference type="PANTHER" id="PTHR35976">
    <property type="entry name" value="IQ DOMAIN-CONTAINING PROTEIN J"/>
    <property type="match status" value="1"/>
</dbReference>
<evidence type="ECO:0000259" key="2">
    <source>
        <dbReference type="Pfam" id="PF15157"/>
    </source>
</evidence>
<dbReference type="InterPro" id="IPR029362">
    <property type="entry name" value="IQCJ-SCHIP1_N"/>
</dbReference>
<protein>
    <recommendedName>
        <fullName evidence="2">Fusion protein IQCJ-SCHIP1 N-terminal domain-containing protein</fullName>
    </recommendedName>
</protein>
<dbReference type="Proteomes" id="UP000694568">
    <property type="component" value="Unplaced"/>
</dbReference>
<evidence type="ECO:0000313" key="3">
    <source>
        <dbReference type="Ensembl" id="ENSSLUP00000044048.1"/>
    </source>
</evidence>
<dbReference type="InterPro" id="IPR053113">
    <property type="entry name" value="IQ_domain_protein"/>
</dbReference>
<dbReference type="Ensembl" id="ENSSLUT00000045440.1">
    <property type="protein sequence ID" value="ENSSLUP00000044048.1"/>
    <property type="gene ID" value="ENSSLUG00000019535.1"/>
</dbReference>
<keyword evidence="1" id="KW-1133">Transmembrane helix</keyword>
<feature type="domain" description="Fusion protein IQCJ-SCHIP1 N-terminal" evidence="2">
    <location>
        <begin position="28"/>
        <end position="72"/>
    </location>
</feature>
<dbReference type="Pfam" id="PF15157">
    <property type="entry name" value="IQCJ-SCHIP1"/>
    <property type="match status" value="1"/>
</dbReference>
<keyword evidence="4" id="KW-1185">Reference proteome</keyword>
<dbReference type="AlphaFoldDB" id="A0A8D0D7A8"/>